<dbReference type="Proteomes" id="UP000315889">
    <property type="component" value="Unassembled WGS sequence"/>
</dbReference>
<dbReference type="PANTHER" id="PTHR35851">
    <property type="entry name" value="CELL DIVISION PROTEIN FTSQ"/>
    <property type="match status" value="1"/>
</dbReference>
<proteinExistence type="inferred from homology"/>
<protein>
    <recommendedName>
        <fullName evidence="9">Cell division protein FtsQ</fullName>
    </recommendedName>
</protein>
<name>A0A520MP80_9GAMM</name>
<dbReference type="AlphaFoldDB" id="A0A520MP80"/>
<dbReference type="EMBL" id="SHBP01000001">
    <property type="protein sequence ID" value="RZO23014.1"/>
    <property type="molecule type" value="Genomic_DNA"/>
</dbReference>
<evidence type="ECO:0000256" key="6">
    <source>
        <dbReference type="ARBA" id="ARBA00022989"/>
    </source>
</evidence>
<sequence>MTKRGPRGANFNQKQKSGFFDGLSEKFLRLLMVTVFIAAIYGADFIYKQIDTPLSRIMVGGEFKHLEEEELANLVNAEIDGGFLSMNLNQLRQELQSHPWIHQVSVRREWPSTLKVEVLEEVPIARWGQKGFLNRLGDQLELPENSNLESLPVLEADFGSSQDMIRQYQLVSELLIPTSLKLTELQRDAVGAWQIQTAPGIRLVLGRDNVVEKIRRLVIVWKSGLDLQIGNIASIDLRYPNGLAVSWKDDALASEDQDQISKNYSAA</sequence>
<reference evidence="11 12" key="1">
    <citation type="submission" date="2019-02" db="EMBL/GenBank/DDBJ databases">
        <title>Prokaryotic population dynamics and viral predation in marine succession experiment using metagenomics: the confinement effect.</title>
        <authorList>
            <person name="Haro-Moreno J.M."/>
            <person name="Rodriguez-Valera F."/>
            <person name="Lopez-Perez M."/>
        </authorList>
    </citation>
    <scope>NUCLEOTIDE SEQUENCE [LARGE SCALE GENOMIC DNA]</scope>
    <source>
        <strain evidence="11">MED-G170</strain>
    </source>
</reference>
<accession>A0A520MP80</accession>
<evidence type="ECO:0000256" key="7">
    <source>
        <dbReference type="ARBA" id="ARBA00023136"/>
    </source>
</evidence>
<dbReference type="GO" id="GO:0005886">
    <property type="term" value="C:plasma membrane"/>
    <property type="evidence" value="ECO:0007669"/>
    <property type="project" value="UniProtKB-SubCell"/>
</dbReference>
<keyword evidence="8 9" id="KW-0131">Cell cycle</keyword>
<keyword evidence="5 9" id="KW-0812">Transmembrane</keyword>
<dbReference type="PROSITE" id="PS51779">
    <property type="entry name" value="POTRA"/>
    <property type="match status" value="1"/>
</dbReference>
<evidence type="ECO:0000256" key="1">
    <source>
        <dbReference type="ARBA" id="ARBA00004370"/>
    </source>
</evidence>
<dbReference type="HAMAP" id="MF_00911">
    <property type="entry name" value="FtsQ_subfam"/>
    <property type="match status" value="1"/>
</dbReference>
<dbReference type="InterPro" id="IPR005548">
    <property type="entry name" value="Cell_div_FtsQ/DivIB_C"/>
</dbReference>
<dbReference type="InterPro" id="IPR026579">
    <property type="entry name" value="FtsQ"/>
</dbReference>
<dbReference type="InterPro" id="IPR045335">
    <property type="entry name" value="FtsQ_C_sf"/>
</dbReference>
<comment type="subcellular location">
    <subcellularLocation>
        <location evidence="9">Cell inner membrane</location>
        <topology evidence="9">Single-pass type II membrane protein</topology>
    </subcellularLocation>
    <subcellularLocation>
        <location evidence="1">Membrane</location>
    </subcellularLocation>
    <text evidence="9">Localizes to the division septum.</text>
</comment>
<dbReference type="InterPro" id="IPR013685">
    <property type="entry name" value="POTRA_FtsQ_type"/>
</dbReference>
<evidence type="ECO:0000259" key="10">
    <source>
        <dbReference type="PROSITE" id="PS51779"/>
    </source>
</evidence>
<dbReference type="GO" id="GO:0090529">
    <property type="term" value="P:cell septum assembly"/>
    <property type="evidence" value="ECO:0007669"/>
    <property type="project" value="InterPro"/>
</dbReference>
<evidence type="ECO:0000313" key="12">
    <source>
        <dbReference type="Proteomes" id="UP000315889"/>
    </source>
</evidence>
<keyword evidence="2 9" id="KW-1003">Cell membrane</keyword>
<evidence type="ECO:0000256" key="3">
    <source>
        <dbReference type="ARBA" id="ARBA00022519"/>
    </source>
</evidence>
<feature type="domain" description="POTRA" evidence="10">
    <location>
        <begin position="52"/>
        <end position="121"/>
    </location>
</feature>
<dbReference type="Gene3D" id="3.10.20.310">
    <property type="entry name" value="membrane protein fhac"/>
    <property type="match status" value="1"/>
</dbReference>
<dbReference type="Pfam" id="PF08478">
    <property type="entry name" value="POTRA_1"/>
    <property type="match status" value="1"/>
</dbReference>
<organism evidence="11 12">
    <name type="scientific">SAR92 clade bacterium</name>
    <dbReference type="NCBI Taxonomy" id="2315479"/>
    <lineage>
        <taxon>Bacteria</taxon>
        <taxon>Pseudomonadati</taxon>
        <taxon>Pseudomonadota</taxon>
        <taxon>Gammaproteobacteria</taxon>
        <taxon>Cellvibrionales</taxon>
        <taxon>Porticoccaceae</taxon>
        <taxon>SAR92 clade</taxon>
    </lineage>
</organism>
<keyword evidence="3 9" id="KW-0997">Cell inner membrane</keyword>
<feature type="transmembrane region" description="Helical" evidence="9">
    <location>
        <begin position="27"/>
        <end position="47"/>
    </location>
</feature>
<evidence type="ECO:0000313" key="11">
    <source>
        <dbReference type="EMBL" id="RZO23014.1"/>
    </source>
</evidence>
<evidence type="ECO:0000256" key="2">
    <source>
        <dbReference type="ARBA" id="ARBA00022475"/>
    </source>
</evidence>
<dbReference type="GO" id="GO:0043093">
    <property type="term" value="P:FtsZ-dependent cytokinesis"/>
    <property type="evidence" value="ECO:0007669"/>
    <property type="project" value="UniProtKB-UniRule"/>
</dbReference>
<comment type="caution">
    <text evidence="11">The sequence shown here is derived from an EMBL/GenBank/DDBJ whole genome shotgun (WGS) entry which is preliminary data.</text>
</comment>
<dbReference type="PANTHER" id="PTHR35851:SF1">
    <property type="entry name" value="CELL DIVISION PROTEIN FTSQ"/>
    <property type="match status" value="1"/>
</dbReference>
<comment type="similarity">
    <text evidence="9">Belongs to the FtsQ/DivIB family. FtsQ subfamily.</text>
</comment>
<comment type="function">
    <text evidence="9">Essential cell division protein. May link together the upstream cell division proteins, which are predominantly cytoplasmic, with the downstream cell division proteins, which are predominantly periplasmic. May control correct divisome assembly.</text>
</comment>
<evidence type="ECO:0000256" key="9">
    <source>
        <dbReference type="HAMAP-Rule" id="MF_00911"/>
    </source>
</evidence>
<dbReference type="Gene3D" id="3.40.50.11690">
    <property type="entry name" value="Cell division protein FtsQ/DivIB"/>
    <property type="match status" value="1"/>
</dbReference>
<gene>
    <name evidence="9" type="primary">ftsQ</name>
    <name evidence="11" type="ORF">EVB03_01225</name>
</gene>
<evidence type="ECO:0000256" key="5">
    <source>
        <dbReference type="ARBA" id="ARBA00022692"/>
    </source>
</evidence>
<evidence type="ECO:0000256" key="4">
    <source>
        <dbReference type="ARBA" id="ARBA00022618"/>
    </source>
</evidence>
<keyword evidence="4 9" id="KW-0132">Cell division</keyword>
<keyword evidence="6 9" id="KW-1133">Transmembrane helix</keyword>
<dbReference type="GO" id="GO:0032153">
    <property type="term" value="C:cell division site"/>
    <property type="evidence" value="ECO:0007669"/>
    <property type="project" value="UniProtKB-UniRule"/>
</dbReference>
<comment type="subunit">
    <text evidence="9">Part of a complex composed of FtsB, FtsL and FtsQ.</text>
</comment>
<evidence type="ECO:0000256" key="8">
    <source>
        <dbReference type="ARBA" id="ARBA00023306"/>
    </source>
</evidence>
<dbReference type="Pfam" id="PF03799">
    <property type="entry name" value="FtsQ_DivIB_C"/>
    <property type="match status" value="1"/>
</dbReference>
<keyword evidence="7 9" id="KW-0472">Membrane</keyword>
<dbReference type="InterPro" id="IPR034746">
    <property type="entry name" value="POTRA"/>
</dbReference>